<dbReference type="STRING" id="1293891.TMES_06835"/>
<accession>A0A1Y2L4D2</accession>
<evidence type="ECO:0000256" key="1">
    <source>
        <dbReference type="SAM" id="Coils"/>
    </source>
</evidence>
<feature type="coiled-coil region" evidence="1">
    <location>
        <begin position="47"/>
        <end position="88"/>
    </location>
</feature>
<comment type="caution">
    <text evidence="2">The sequence shown here is derived from an EMBL/GenBank/DDBJ whole genome shotgun (WGS) entry which is preliminary data.</text>
</comment>
<gene>
    <name evidence="2" type="ORF">TMES_06835</name>
</gene>
<evidence type="ECO:0000313" key="2">
    <source>
        <dbReference type="EMBL" id="OSQ39682.1"/>
    </source>
</evidence>
<evidence type="ECO:0000313" key="3">
    <source>
        <dbReference type="Proteomes" id="UP000193391"/>
    </source>
</evidence>
<keyword evidence="1" id="KW-0175">Coiled coil</keyword>
<name>A0A1Y2L4D2_9PROT</name>
<sequence>MSTEQMVIELKSVTFDLISLLERETDGMRTLETSEYNRFVAEKSALSMQYEQLVQELRGRVDDLKNMSEDEKNELRELQALFQEAAKRNMRALKAAETTNQRMIDTIVRAVKSRANEQVTTYNRGGYANTPTSRGYSTAKNRGTLSISLNETF</sequence>
<keyword evidence="3" id="KW-1185">Reference proteome</keyword>
<protein>
    <submittedName>
        <fullName evidence="2">Uncharacterized protein</fullName>
    </submittedName>
</protein>
<dbReference type="OrthoDB" id="7351170at2"/>
<dbReference type="Proteomes" id="UP000193391">
    <property type="component" value="Unassembled WGS sequence"/>
</dbReference>
<reference evidence="2 3" key="1">
    <citation type="submission" date="2014-03" db="EMBL/GenBank/DDBJ databases">
        <title>The draft genome sequence of Thalassospira mesophila JCM 18969.</title>
        <authorList>
            <person name="Lai Q."/>
            <person name="Shao Z."/>
        </authorList>
    </citation>
    <scope>NUCLEOTIDE SEQUENCE [LARGE SCALE GENOMIC DNA]</scope>
    <source>
        <strain evidence="2 3">JCM 18969</strain>
    </source>
</reference>
<dbReference type="RefSeq" id="WP_085580753.1">
    <property type="nucleotide sequence ID" value="NZ_JFKA01000002.1"/>
</dbReference>
<organism evidence="2 3">
    <name type="scientific">Thalassospira mesophila</name>
    <dbReference type="NCBI Taxonomy" id="1293891"/>
    <lineage>
        <taxon>Bacteria</taxon>
        <taxon>Pseudomonadati</taxon>
        <taxon>Pseudomonadota</taxon>
        <taxon>Alphaproteobacteria</taxon>
        <taxon>Rhodospirillales</taxon>
        <taxon>Thalassospiraceae</taxon>
        <taxon>Thalassospira</taxon>
    </lineage>
</organism>
<proteinExistence type="predicted"/>
<dbReference type="AlphaFoldDB" id="A0A1Y2L4D2"/>
<dbReference type="EMBL" id="JFKA01000002">
    <property type="protein sequence ID" value="OSQ39682.1"/>
    <property type="molecule type" value="Genomic_DNA"/>
</dbReference>